<feature type="region of interest" description="Disordered" evidence="5">
    <location>
        <begin position="1"/>
        <end position="20"/>
    </location>
</feature>
<evidence type="ECO:0000313" key="8">
    <source>
        <dbReference type="EMBL" id="MDL5156347.1"/>
    </source>
</evidence>
<accession>A0ABT7M980</accession>
<dbReference type="Pfam" id="PF13347">
    <property type="entry name" value="MFS_2"/>
    <property type="match status" value="1"/>
</dbReference>
<evidence type="ECO:0000259" key="7">
    <source>
        <dbReference type="PROSITE" id="PS50850"/>
    </source>
</evidence>
<evidence type="ECO:0000256" key="6">
    <source>
        <dbReference type="SAM" id="Phobius"/>
    </source>
</evidence>
<keyword evidence="9" id="KW-1185">Reference proteome</keyword>
<evidence type="ECO:0000256" key="3">
    <source>
        <dbReference type="ARBA" id="ARBA00022989"/>
    </source>
</evidence>
<feature type="transmembrane region" description="Helical" evidence="6">
    <location>
        <begin position="313"/>
        <end position="330"/>
    </location>
</feature>
<feature type="transmembrane region" description="Helical" evidence="6">
    <location>
        <begin position="169"/>
        <end position="191"/>
    </location>
</feature>
<sequence length="465" mass="48466">MTSETVDGPVAAAPSAPADAQPRVGERLGYGLGDLASNLTWTTITSYLLFFYTDVALIGAATAGTILFVARALDAIADPAVGLLLDRTQTRFGRARPYLMFGAPVLAVLTVLTFTTPAPGGGTGSIVWAYASLILVGLVYSLVNIPYGALMPMMTRSSDVRMRLSGWRFACASIGLVVVSGLTTPLVGVFGGGDQRHGFLVVVSIFAGVGLLLFWVVAGTAKERVPFTPAAQRRSLGTSLRTLASNTPWVAVFVSSLFMFARLGVLTGGAVYYALSVMGNPGAIPVILLGFSVSALLGSIVTPWVLRRTGHRRGVIGGLLLSVPVHLLLVPATGNLALFTALFFVSGIVGGFGFVAAPALVSDTVEYQEHRTGERNEGLLYAGYSFATKVGTAIGGALLAFGLAVIGYRPGAADPAVTTGLTWLYVGLPIVLALLQVAALAFYRLERDLPTVVAANEARRAGEPA</sequence>
<evidence type="ECO:0000313" key="9">
    <source>
        <dbReference type="Proteomes" id="UP001231924"/>
    </source>
</evidence>
<keyword evidence="3 6" id="KW-1133">Transmembrane helix</keyword>
<dbReference type="PROSITE" id="PS50850">
    <property type="entry name" value="MFS"/>
    <property type="match status" value="1"/>
</dbReference>
<dbReference type="NCBIfam" id="TIGR00792">
    <property type="entry name" value="gph"/>
    <property type="match status" value="1"/>
</dbReference>
<keyword evidence="2 6" id="KW-0812">Transmembrane</keyword>
<evidence type="ECO:0000256" key="4">
    <source>
        <dbReference type="ARBA" id="ARBA00023136"/>
    </source>
</evidence>
<feature type="compositionally biased region" description="Low complexity" evidence="5">
    <location>
        <begin position="9"/>
        <end position="20"/>
    </location>
</feature>
<feature type="transmembrane region" description="Helical" evidence="6">
    <location>
        <begin position="336"/>
        <end position="361"/>
    </location>
</feature>
<dbReference type="PANTHER" id="PTHR11328:SF24">
    <property type="entry name" value="MAJOR FACILITATOR SUPERFAMILY (MFS) PROFILE DOMAIN-CONTAINING PROTEIN"/>
    <property type="match status" value="1"/>
</dbReference>
<feature type="transmembrane region" description="Helical" evidence="6">
    <location>
        <begin position="197"/>
        <end position="218"/>
    </location>
</feature>
<dbReference type="InterPro" id="IPR001927">
    <property type="entry name" value="Na/Gal_symport"/>
</dbReference>
<dbReference type="RefSeq" id="WP_286052615.1">
    <property type="nucleotide sequence ID" value="NZ_JASVWF010000002.1"/>
</dbReference>
<organism evidence="8 9">
    <name type="scientific">Actinomycetospora termitidis</name>
    <dbReference type="NCBI Taxonomy" id="3053470"/>
    <lineage>
        <taxon>Bacteria</taxon>
        <taxon>Bacillati</taxon>
        <taxon>Actinomycetota</taxon>
        <taxon>Actinomycetes</taxon>
        <taxon>Pseudonocardiales</taxon>
        <taxon>Pseudonocardiaceae</taxon>
        <taxon>Actinomycetospora</taxon>
    </lineage>
</organism>
<name>A0ABT7M980_9PSEU</name>
<dbReference type="InterPro" id="IPR039672">
    <property type="entry name" value="MFS_2"/>
</dbReference>
<feature type="transmembrane region" description="Helical" evidence="6">
    <location>
        <begin position="249"/>
        <end position="274"/>
    </location>
</feature>
<feature type="transmembrane region" description="Helical" evidence="6">
    <location>
        <begin position="286"/>
        <end position="306"/>
    </location>
</feature>
<gene>
    <name evidence="8" type="ORF">QRT03_10290</name>
</gene>
<evidence type="ECO:0000256" key="2">
    <source>
        <dbReference type="ARBA" id="ARBA00022692"/>
    </source>
</evidence>
<dbReference type="CDD" id="cd17332">
    <property type="entry name" value="MFS_MelB_like"/>
    <property type="match status" value="1"/>
</dbReference>
<evidence type="ECO:0000256" key="1">
    <source>
        <dbReference type="ARBA" id="ARBA00004651"/>
    </source>
</evidence>
<comment type="subcellular location">
    <subcellularLocation>
        <location evidence="1">Cell membrane</location>
        <topology evidence="1">Multi-pass membrane protein</topology>
    </subcellularLocation>
</comment>
<feature type="transmembrane region" description="Helical" evidence="6">
    <location>
        <begin position="47"/>
        <end position="70"/>
    </location>
</feature>
<dbReference type="EMBL" id="JASVWF010000002">
    <property type="protein sequence ID" value="MDL5156347.1"/>
    <property type="molecule type" value="Genomic_DNA"/>
</dbReference>
<comment type="caution">
    <text evidence="8">The sequence shown here is derived from an EMBL/GenBank/DDBJ whole genome shotgun (WGS) entry which is preliminary data.</text>
</comment>
<feature type="transmembrane region" description="Helical" evidence="6">
    <location>
        <begin position="127"/>
        <end position="149"/>
    </location>
</feature>
<reference evidence="8 9" key="1">
    <citation type="submission" date="2023-06" db="EMBL/GenBank/DDBJ databases">
        <title>Actinomycetospora Odt1-22.</title>
        <authorList>
            <person name="Supong K."/>
        </authorList>
    </citation>
    <scope>NUCLEOTIDE SEQUENCE [LARGE SCALE GENOMIC DNA]</scope>
    <source>
        <strain evidence="8 9">Odt1-22</strain>
    </source>
</reference>
<dbReference type="SUPFAM" id="SSF103473">
    <property type="entry name" value="MFS general substrate transporter"/>
    <property type="match status" value="1"/>
</dbReference>
<feature type="transmembrane region" description="Helical" evidence="6">
    <location>
        <begin position="420"/>
        <end position="443"/>
    </location>
</feature>
<dbReference type="PANTHER" id="PTHR11328">
    <property type="entry name" value="MAJOR FACILITATOR SUPERFAMILY DOMAIN-CONTAINING PROTEIN"/>
    <property type="match status" value="1"/>
</dbReference>
<dbReference type="InterPro" id="IPR036259">
    <property type="entry name" value="MFS_trans_sf"/>
</dbReference>
<feature type="transmembrane region" description="Helical" evidence="6">
    <location>
        <begin position="381"/>
        <end position="408"/>
    </location>
</feature>
<evidence type="ECO:0000256" key="5">
    <source>
        <dbReference type="SAM" id="MobiDB-lite"/>
    </source>
</evidence>
<keyword evidence="4 6" id="KW-0472">Membrane</keyword>
<feature type="domain" description="Major facilitator superfamily (MFS) profile" evidence="7">
    <location>
        <begin position="248"/>
        <end position="465"/>
    </location>
</feature>
<feature type="transmembrane region" description="Helical" evidence="6">
    <location>
        <begin position="97"/>
        <end position="115"/>
    </location>
</feature>
<dbReference type="InterPro" id="IPR020846">
    <property type="entry name" value="MFS_dom"/>
</dbReference>
<protein>
    <submittedName>
        <fullName evidence="8">Glycoside-pentoside-hexuronide (GPH):cation symporter</fullName>
    </submittedName>
</protein>
<proteinExistence type="predicted"/>
<dbReference type="Gene3D" id="1.20.1250.20">
    <property type="entry name" value="MFS general substrate transporter like domains"/>
    <property type="match status" value="2"/>
</dbReference>
<dbReference type="Proteomes" id="UP001231924">
    <property type="component" value="Unassembled WGS sequence"/>
</dbReference>